<dbReference type="GO" id="GO:0003690">
    <property type="term" value="F:double-stranded DNA binding"/>
    <property type="evidence" value="ECO:0007669"/>
    <property type="project" value="UniProtKB-UniRule"/>
</dbReference>
<keyword evidence="1 5" id="KW-0158">Chromosome</keyword>
<accession>A0A510E2E8</accession>
<accession>A0A510DUJ7</accession>
<comment type="subcellular location">
    <subcellularLocation>
        <location evidence="5">Chromosome</location>
    </subcellularLocation>
    <subcellularLocation>
        <location evidence="5">Cytoplasm</location>
    </subcellularLocation>
</comment>
<evidence type="ECO:0000313" key="7">
    <source>
        <dbReference type="EMBL" id="BBG26647.1"/>
    </source>
</evidence>
<evidence type="ECO:0000256" key="5">
    <source>
        <dbReference type="HAMAP-Rule" id="MF_01387"/>
    </source>
</evidence>
<dbReference type="EMBL" id="AP018930">
    <property type="protein sequence ID" value="BBG26647.1"/>
    <property type="molecule type" value="Genomic_DNA"/>
</dbReference>
<evidence type="ECO:0000256" key="4">
    <source>
        <dbReference type="ARBA" id="ARBA00023125"/>
    </source>
</evidence>
<dbReference type="EMBL" id="AP018929">
    <property type="protein sequence ID" value="BBG23892.1"/>
    <property type="molecule type" value="Genomic_DNA"/>
</dbReference>
<gene>
    <name evidence="5" type="primary">creN7</name>
    <name evidence="6" type="ORF">IC006_1188</name>
    <name evidence="7" type="ORF">IC007_1163</name>
</gene>
<dbReference type="Pfam" id="PF11520">
    <property type="entry name" value="Cren7"/>
    <property type="match status" value="1"/>
</dbReference>
<protein>
    <recommendedName>
        <fullName evidence="5">Chromatin protein Cren7</fullName>
    </recommendedName>
</protein>
<dbReference type="KEGG" id="step:IC006_1188"/>
<dbReference type="RefSeq" id="WP_054845567.1">
    <property type="nucleotide sequence ID" value="NZ_AP018929.1"/>
</dbReference>
<dbReference type="GO" id="GO:0005737">
    <property type="term" value="C:cytoplasm"/>
    <property type="evidence" value="ECO:0007669"/>
    <property type="project" value="UniProtKB-SubCell"/>
</dbReference>
<dbReference type="InterPro" id="IPR020906">
    <property type="entry name" value="dsDNA-bd_Cren7"/>
</dbReference>
<evidence type="ECO:0000313" key="6">
    <source>
        <dbReference type="EMBL" id="BBG23892.1"/>
    </source>
</evidence>
<dbReference type="Proteomes" id="UP000322983">
    <property type="component" value="Chromosome"/>
</dbReference>
<name>A0A510E2E8_9CREN</name>
<keyword evidence="3 5" id="KW-0963">Cytoplasm</keyword>
<comment type="similarity">
    <text evidence="5">Belongs to the Cren7 family.</text>
</comment>
<evidence type="ECO:0000256" key="3">
    <source>
        <dbReference type="ARBA" id="ARBA00022490"/>
    </source>
</evidence>
<keyword evidence="4 5" id="KW-0238">DNA-binding</keyword>
<dbReference type="HAMAP" id="MF_01387">
    <property type="entry name" value="Chromatin_Cren7"/>
    <property type="match status" value="1"/>
</dbReference>
<evidence type="ECO:0000256" key="1">
    <source>
        <dbReference type="ARBA" id="ARBA00022454"/>
    </source>
</evidence>
<sequence length="59" mass="6612">MASSKKVKVRTPGGKEAELIPEKTWTLAPKGRKGVKIGLFKDPESGKYFRHKLPDDYPV</sequence>
<dbReference type="AlphaFoldDB" id="A0A510E2E8"/>
<dbReference type="Gene3D" id="2.30.30.610">
    <property type="entry name" value="Chromatin protein Cren7"/>
    <property type="match status" value="1"/>
</dbReference>
<keyword evidence="2 5" id="KW-0488">Methylation</keyword>
<dbReference type="Proteomes" id="UP000325030">
    <property type="component" value="Chromosome"/>
</dbReference>
<dbReference type="GeneID" id="41717508"/>
<evidence type="ECO:0000313" key="9">
    <source>
        <dbReference type="Proteomes" id="UP000325030"/>
    </source>
</evidence>
<reference evidence="9" key="1">
    <citation type="submission" date="2018-09" db="EMBL/GenBank/DDBJ databases">
        <title>Complete Genome Sequencing of Sulfolobus sp. JCM 16834.</title>
        <authorList>
            <person name="Kato S."/>
            <person name="Itoh T."/>
            <person name="Ohkuma M."/>
        </authorList>
    </citation>
    <scope>NUCLEOTIDE SEQUENCE [LARGE SCALE GENOMIC DNA]</scope>
    <source>
        <strain evidence="9">IC-007</strain>
    </source>
</reference>
<reference evidence="7 8" key="2">
    <citation type="journal article" date="2020" name="Int. J. Syst. Evol. Microbiol.">
        <title>Sulfuracidifex tepidarius gen. nov., sp. nov. and transfer of Sulfolobus metallicus Huber and Stetter 1992 to the genus Sulfuracidifex as Sulfuracidifex metallicus comb. nov.</title>
        <authorList>
            <person name="Itoh T."/>
            <person name="Miura T."/>
            <person name="Sakai H.D."/>
            <person name="Kato S."/>
            <person name="Ohkuma M."/>
            <person name="Takashina T."/>
        </authorList>
    </citation>
    <scope>NUCLEOTIDE SEQUENCE</scope>
    <source>
        <strain evidence="6 8">IC-006</strain>
        <strain evidence="7">IC-007</strain>
    </source>
</reference>
<evidence type="ECO:0000313" key="8">
    <source>
        <dbReference type="Proteomes" id="UP000322983"/>
    </source>
</evidence>
<dbReference type="STRING" id="1294262.GCA_001316085_01144"/>
<dbReference type="InterPro" id="IPR038647">
    <property type="entry name" value="Cren7_sf"/>
</dbReference>
<proteinExistence type="inferred from homology"/>
<comment type="PTM">
    <text evidence="5">Methylated at multiple sites, to varying extents.</text>
</comment>
<organism evidence="7 9">
    <name type="scientific">Sulfuracidifex tepidarius</name>
    <dbReference type="NCBI Taxonomy" id="1294262"/>
    <lineage>
        <taxon>Archaea</taxon>
        <taxon>Thermoproteota</taxon>
        <taxon>Thermoprotei</taxon>
        <taxon>Sulfolobales</taxon>
        <taxon>Sulfolobaceae</taxon>
        <taxon>Sulfuracidifex</taxon>
    </lineage>
</organism>
<dbReference type="GO" id="GO:0005694">
    <property type="term" value="C:chromosome"/>
    <property type="evidence" value="ECO:0007669"/>
    <property type="project" value="UniProtKB-SubCell"/>
</dbReference>
<dbReference type="OrthoDB" id="38142at2157"/>
<comment type="subunit">
    <text evidence="5">Monomer.</text>
</comment>
<comment type="function">
    <text evidence="5">A chromatin protein, binds double-stranded DNA without sequence specificity. Constrains negative DNA supercoils.</text>
</comment>
<keyword evidence="8" id="KW-1185">Reference proteome</keyword>
<evidence type="ECO:0000256" key="2">
    <source>
        <dbReference type="ARBA" id="ARBA00022481"/>
    </source>
</evidence>